<sequence>MTHGRRCRRAPDAGWGRREGTFPQMSDVTAYDVEYWHDATRLLGHVCLPGAGRTGTAVLLLPDAYGVTEHMIGIAGRLADRGHAVLVADLWGNRLLPVDQAEFGPLIGAMAHDRERWLGRVRAAHAALLEQPEIEATAVVPLGYCFGGSSALEYARTGAEVSGAISVHGGLDIIEFDWSAAGDAPVLVCTGADDPMATADLRANLASALSRADTDWQMHVYGNTVHAFTSPLAKSSPRPDVVAYSARSTARAWAATLGFLDEIDGSRLNA</sequence>
<gene>
    <name evidence="3" type="ORF">CTZ28_10680</name>
</gene>
<comment type="caution">
    <text evidence="3">The sequence shown here is derived from an EMBL/GenBank/DDBJ whole genome shotgun (WGS) entry which is preliminary data.</text>
</comment>
<evidence type="ECO:0000259" key="2">
    <source>
        <dbReference type="Pfam" id="PF01738"/>
    </source>
</evidence>
<keyword evidence="4" id="KW-1185">Reference proteome</keyword>
<name>A0A3M0IUU2_9ACTN</name>
<dbReference type="AlphaFoldDB" id="A0A3M0IUU2"/>
<evidence type="ECO:0000313" key="3">
    <source>
        <dbReference type="EMBL" id="RMB85966.1"/>
    </source>
</evidence>
<comment type="similarity">
    <text evidence="1">Belongs to the AB hydrolase superfamily.</text>
</comment>
<dbReference type="OrthoDB" id="188362at2"/>
<reference evidence="3 4" key="1">
    <citation type="submission" date="2017-11" db="EMBL/GenBank/DDBJ databases">
        <title>Draft genome of actinobacteria isolated from guarana (Paullinia cupana (Mart.) Ducke.</title>
        <authorList>
            <person name="Siqueira K.A."/>
            <person name="Liotti R.G."/>
            <person name="Mendes T.A.O."/>
            <person name="Soares M.A."/>
        </authorList>
    </citation>
    <scope>NUCLEOTIDE SEQUENCE [LARGE SCALE GENOMIC DNA]</scope>
    <source>
        <strain evidence="3 4">193</strain>
    </source>
</reference>
<dbReference type="GO" id="GO:0016787">
    <property type="term" value="F:hydrolase activity"/>
    <property type="evidence" value="ECO:0007669"/>
    <property type="project" value="InterPro"/>
</dbReference>
<dbReference type="PANTHER" id="PTHR22946">
    <property type="entry name" value="DIENELACTONE HYDROLASE DOMAIN-CONTAINING PROTEIN-RELATED"/>
    <property type="match status" value="1"/>
</dbReference>
<dbReference type="EMBL" id="PENI01000005">
    <property type="protein sequence ID" value="RMB85966.1"/>
    <property type="molecule type" value="Genomic_DNA"/>
</dbReference>
<proteinExistence type="inferred from homology"/>
<dbReference type="PANTHER" id="PTHR22946:SF0">
    <property type="entry name" value="DIENELACTONE HYDROLASE DOMAIN-CONTAINING PROTEIN"/>
    <property type="match status" value="1"/>
</dbReference>
<accession>A0A3M0IUU2</accession>
<dbReference type="Gene3D" id="3.40.50.1820">
    <property type="entry name" value="alpha/beta hydrolase"/>
    <property type="match status" value="1"/>
</dbReference>
<dbReference type="SUPFAM" id="SSF53474">
    <property type="entry name" value="alpha/beta-Hydrolases"/>
    <property type="match status" value="1"/>
</dbReference>
<dbReference type="InterPro" id="IPR029058">
    <property type="entry name" value="AB_hydrolase_fold"/>
</dbReference>
<dbReference type="InterPro" id="IPR002925">
    <property type="entry name" value="Dienelactn_hydro"/>
</dbReference>
<protein>
    <recommendedName>
        <fullName evidence="2">Dienelactone hydrolase domain-containing protein</fullName>
    </recommendedName>
</protein>
<evidence type="ECO:0000256" key="1">
    <source>
        <dbReference type="ARBA" id="ARBA00008645"/>
    </source>
</evidence>
<evidence type="ECO:0000313" key="4">
    <source>
        <dbReference type="Proteomes" id="UP000270471"/>
    </source>
</evidence>
<dbReference type="Pfam" id="PF01738">
    <property type="entry name" value="DLH"/>
    <property type="match status" value="1"/>
</dbReference>
<dbReference type="Proteomes" id="UP000270471">
    <property type="component" value="Unassembled WGS sequence"/>
</dbReference>
<feature type="domain" description="Dienelactone hydrolase" evidence="2">
    <location>
        <begin position="55"/>
        <end position="262"/>
    </location>
</feature>
<dbReference type="InterPro" id="IPR050261">
    <property type="entry name" value="FrsA_esterase"/>
</dbReference>
<organism evidence="3 4">
    <name type="scientific">Streptomyces shenzhenensis</name>
    <dbReference type="NCBI Taxonomy" id="943815"/>
    <lineage>
        <taxon>Bacteria</taxon>
        <taxon>Bacillati</taxon>
        <taxon>Actinomycetota</taxon>
        <taxon>Actinomycetes</taxon>
        <taxon>Kitasatosporales</taxon>
        <taxon>Streptomycetaceae</taxon>
        <taxon>Streptomyces</taxon>
    </lineage>
</organism>